<dbReference type="InterPro" id="IPR015943">
    <property type="entry name" value="WD40/YVTN_repeat-like_dom_sf"/>
</dbReference>
<dbReference type="PRINTS" id="PR00320">
    <property type="entry name" value="GPROTEINBRPT"/>
</dbReference>
<evidence type="ECO:0000256" key="4">
    <source>
        <dbReference type="SAM" id="MobiDB-lite"/>
    </source>
</evidence>
<name>A0A199UI82_ANACO</name>
<evidence type="ECO:0000259" key="5">
    <source>
        <dbReference type="PROSITE" id="PS50897"/>
    </source>
</evidence>
<reference evidence="6 7" key="1">
    <citation type="journal article" date="2016" name="DNA Res.">
        <title>The draft genome of MD-2 pineapple using hybrid error correction of long reads.</title>
        <authorList>
            <person name="Redwan R.M."/>
            <person name="Saidin A."/>
            <person name="Kumar S.V."/>
        </authorList>
    </citation>
    <scope>NUCLEOTIDE SEQUENCE [LARGE SCALE GENOMIC DNA]</scope>
    <source>
        <strain evidence="7">cv. MD2</strain>
        <tissue evidence="6">Leaf</tissue>
    </source>
</reference>
<dbReference type="PROSITE" id="PS50897">
    <property type="entry name" value="CTLH"/>
    <property type="match status" value="1"/>
</dbReference>
<dbReference type="Pfam" id="PF23627">
    <property type="entry name" value="LisH_WDR26"/>
    <property type="match status" value="1"/>
</dbReference>
<dbReference type="PROSITE" id="PS50082">
    <property type="entry name" value="WD_REPEATS_2"/>
    <property type="match status" value="3"/>
</dbReference>
<evidence type="ECO:0000313" key="6">
    <source>
        <dbReference type="EMBL" id="OAY64411.1"/>
    </source>
</evidence>
<feature type="compositionally biased region" description="Basic and acidic residues" evidence="4">
    <location>
        <begin position="1"/>
        <end position="10"/>
    </location>
</feature>
<dbReference type="InterPro" id="IPR019775">
    <property type="entry name" value="WD40_repeat_CS"/>
</dbReference>
<dbReference type="PROSITE" id="PS50896">
    <property type="entry name" value="LISH"/>
    <property type="match status" value="1"/>
</dbReference>
<organism evidence="6 7">
    <name type="scientific">Ananas comosus</name>
    <name type="common">Pineapple</name>
    <name type="synonym">Ananas ananas</name>
    <dbReference type="NCBI Taxonomy" id="4615"/>
    <lineage>
        <taxon>Eukaryota</taxon>
        <taxon>Viridiplantae</taxon>
        <taxon>Streptophyta</taxon>
        <taxon>Embryophyta</taxon>
        <taxon>Tracheophyta</taxon>
        <taxon>Spermatophyta</taxon>
        <taxon>Magnoliopsida</taxon>
        <taxon>Liliopsida</taxon>
        <taxon>Poales</taxon>
        <taxon>Bromeliaceae</taxon>
        <taxon>Bromelioideae</taxon>
        <taxon>Ananas</taxon>
    </lineage>
</organism>
<feature type="compositionally biased region" description="Low complexity" evidence="4">
    <location>
        <begin position="24"/>
        <end position="37"/>
    </location>
</feature>
<dbReference type="InterPro" id="IPR006595">
    <property type="entry name" value="CTLH_C"/>
</dbReference>
<dbReference type="InterPro" id="IPR051350">
    <property type="entry name" value="WD_repeat-ST_regulator"/>
</dbReference>
<feature type="region of interest" description="Disordered" evidence="4">
    <location>
        <begin position="1"/>
        <end position="54"/>
    </location>
</feature>
<evidence type="ECO:0000256" key="2">
    <source>
        <dbReference type="ARBA" id="ARBA00022737"/>
    </source>
</evidence>
<dbReference type="SUPFAM" id="SSF50978">
    <property type="entry name" value="WD40 repeat-like"/>
    <property type="match status" value="1"/>
</dbReference>
<dbReference type="SMART" id="SM00668">
    <property type="entry name" value="CTLH"/>
    <property type="match status" value="1"/>
</dbReference>
<gene>
    <name evidence="6" type="ORF">ACMD2_12947</name>
</gene>
<dbReference type="CDD" id="cd00200">
    <property type="entry name" value="WD40"/>
    <property type="match status" value="1"/>
</dbReference>
<keyword evidence="2" id="KW-0677">Repeat</keyword>
<dbReference type="PROSITE" id="PS00678">
    <property type="entry name" value="WD_REPEATS_1"/>
    <property type="match status" value="1"/>
</dbReference>
<feature type="repeat" description="WD" evidence="3">
    <location>
        <begin position="305"/>
        <end position="346"/>
    </location>
</feature>
<dbReference type="PANTHER" id="PTHR22838:SF0">
    <property type="entry name" value="WD REPEAT-CONTAINING PROTEIN 26"/>
    <property type="match status" value="1"/>
</dbReference>
<dbReference type="PANTHER" id="PTHR22838">
    <property type="entry name" value="WD REPEAT PROTEIN 26-RELATED"/>
    <property type="match status" value="1"/>
</dbReference>
<dbReference type="Proteomes" id="UP000092600">
    <property type="component" value="Unassembled WGS sequence"/>
</dbReference>
<dbReference type="InterPro" id="IPR020472">
    <property type="entry name" value="WD40_PAC1"/>
</dbReference>
<feature type="domain" description="CTLH" evidence="5">
    <location>
        <begin position="95"/>
        <end position="152"/>
    </location>
</feature>
<dbReference type="SMART" id="SM00320">
    <property type="entry name" value="WD40"/>
    <property type="match status" value="5"/>
</dbReference>
<evidence type="ECO:0000256" key="1">
    <source>
        <dbReference type="ARBA" id="ARBA00022574"/>
    </source>
</evidence>
<keyword evidence="1 3" id="KW-0853">WD repeat</keyword>
<dbReference type="EMBL" id="LSRQ01007910">
    <property type="protein sequence ID" value="OAY64411.1"/>
    <property type="molecule type" value="Genomic_DNA"/>
</dbReference>
<evidence type="ECO:0000313" key="7">
    <source>
        <dbReference type="Proteomes" id="UP000092600"/>
    </source>
</evidence>
<dbReference type="Pfam" id="PF00400">
    <property type="entry name" value="WD40"/>
    <property type="match status" value="4"/>
</dbReference>
<feature type="repeat" description="WD" evidence="3">
    <location>
        <begin position="260"/>
        <end position="294"/>
    </location>
</feature>
<sequence length="571" mass="64656">MERNLDEPPAKRIKPSAPELGKFSDSSSPPHHSNPSDKPMSEPSSSQAQIHGDTVGSKGLINRVEFVRVITKALYTLGYKNAGASLEQESGIQLHSDSVNLFREQVLSRNWDGSLAALHILGISDGDIVRSASFLILEQKFLQLLRNGKATDALEVLRREITPLGINTKRIHELCSYMIGFGKIGGESPSSPMKVLEELQKLLPPYLMVAEKRLEHLIEEALTMQKNACPFHNPLDSSLSLYADHRCRKDQIPSQTTQVLEGHTDEVWFVRFSNSGRYLASSSSDKSAIIWEVNEDGKLWLKHTLRGHMKPVVMASWNPDDTQLLTCGWEEDIRRWDVQSGQCIRNHRHRSSSFISCGFISDGKRFFTCLTNKDFCIGKFGRENLKCLKGQRNTKISDMAMTKDKNMMIFTDKESALQLLDVTSRKKRFVEEEHTITSFSLSKDEDFVLVDLVNQEIHLWSIKDEPKLIMRFKGHKRTRFLIRSCFGGLEQGFVASGSEDSRVYIWHRGTGTLLEALDGHSGAVNCVSWNPANPHMLVSASDDRTIRIWGIKRWTSLCIESIYFLEQSTLI</sequence>
<comment type="caution">
    <text evidence="6">The sequence shown here is derived from an EMBL/GenBank/DDBJ whole genome shotgun (WGS) entry which is preliminary data.</text>
</comment>
<dbReference type="STRING" id="4615.A0A199UI82"/>
<dbReference type="InterPro" id="IPR001680">
    <property type="entry name" value="WD40_rpt"/>
</dbReference>
<dbReference type="AlphaFoldDB" id="A0A199UI82"/>
<protein>
    <submittedName>
        <fullName evidence="6">WD repeat-containing protein 26</fullName>
    </submittedName>
</protein>
<evidence type="ECO:0000256" key="3">
    <source>
        <dbReference type="PROSITE-ProRule" id="PRU00221"/>
    </source>
</evidence>
<proteinExistence type="predicted"/>
<dbReference type="Gene3D" id="2.130.10.10">
    <property type="entry name" value="YVTN repeat-like/Quinoprotein amine dehydrogenase"/>
    <property type="match status" value="2"/>
</dbReference>
<feature type="repeat" description="WD" evidence="3">
    <location>
        <begin position="517"/>
        <end position="552"/>
    </location>
</feature>
<dbReference type="InterPro" id="IPR006594">
    <property type="entry name" value="LisH"/>
</dbReference>
<dbReference type="InterPro" id="IPR036322">
    <property type="entry name" value="WD40_repeat_dom_sf"/>
</dbReference>
<accession>A0A199UI82</accession>
<dbReference type="PROSITE" id="PS50294">
    <property type="entry name" value="WD_REPEATS_REGION"/>
    <property type="match status" value="3"/>
</dbReference>